<dbReference type="HOGENOM" id="CLU_1919540_0_0_1"/>
<dbReference type="AlphaFoldDB" id="A7S231"/>
<gene>
    <name evidence="1" type="ORF">NEMVEDRAFT_v1g232589</name>
</gene>
<dbReference type="KEGG" id="nve:5514071"/>
<dbReference type="OMA" id="QNFMERA"/>
<dbReference type="OrthoDB" id="5957937at2759"/>
<accession>A7S231</accession>
<protein>
    <submittedName>
        <fullName evidence="1">Uncharacterized protein</fullName>
    </submittedName>
</protein>
<dbReference type="PhylomeDB" id="A7S231"/>
<keyword evidence="2" id="KW-1185">Reference proteome</keyword>
<name>A7S231_NEMVE</name>
<dbReference type="eggNOG" id="ENOG502SCNW">
    <property type="taxonomic scope" value="Eukaryota"/>
</dbReference>
<dbReference type="Proteomes" id="UP000001593">
    <property type="component" value="Unassembled WGS sequence"/>
</dbReference>
<dbReference type="InParanoid" id="A7S231"/>
<organism evidence="1 2">
    <name type="scientific">Nematostella vectensis</name>
    <name type="common">Starlet sea anemone</name>
    <dbReference type="NCBI Taxonomy" id="45351"/>
    <lineage>
        <taxon>Eukaryota</taxon>
        <taxon>Metazoa</taxon>
        <taxon>Cnidaria</taxon>
        <taxon>Anthozoa</taxon>
        <taxon>Hexacorallia</taxon>
        <taxon>Actiniaria</taxon>
        <taxon>Edwardsiidae</taxon>
        <taxon>Nematostella</taxon>
    </lineage>
</organism>
<evidence type="ECO:0000313" key="2">
    <source>
        <dbReference type="Proteomes" id="UP000001593"/>
    </source>
</evidence>
<evidence type="ECO:0000313" key="1">
    <source>
        <dbReference type="EMBL" id="EDO42167.1"/>
    </source>
</evidence>
<proteinExistence type="predicted"/>
<sequence>MDGKHSTNDLQNKHDDLRDFVANECKEQIRDGSDSENGLDAERMNQFYQRAIAESERMNSEVNKSHIQRQKLYDELGSAMFAKWSEDHAAEVLTDEQYHLWSNEEKQSKELLQQIKGVALSEDGTGSDDASQ</sequence>
<reference evidence="1 2" key="1">
    <citation type="journal article" date="2007" name="Science">
        <title>Sea anemone genome reveals ancestral eumetazoan gene repertoire and genomic organization.</title>
        <authorList>
            <person name="Putnam N.H."/>
            <person name="Srivastava M."/>
            <person name="Hellsten U."/>
            <person name="Dirks B."/>
            <person name="Chapman J."/>
            <person name="Salamov A."/>
            <person name="Terry A."/>
            <person name="Shapiro H."/>
            <person name="Lindquist E."/>
            <person name="Kapitonov V.V."/>
            <person name="Jurka J."/>
            <person name="Genikhovich G."/>
            <person name="Grigoriev I.V."/>
            <person name="Lucas S.M."/>
            <person name="Steele R.E."/>
            <person name="Finnerty J.R."/>
            <person name="Technau U."/>
            <person name="Martindale M.Q."/>
            <person name="Rokhsar D.S."/>
        </authorList>
    </citation>
    <scope>NUCLEOTIDE SEQUENCE [LARGE SCALE GENOMIC DNA]</scope>
    <source>
        <strain evidence="2">CH2 X CH6</strain>
    </source>
</reference>
<dbReference type="EMBL" id="DS469567">
    <property type="protein sequence ID" value="EDO42167.1"/>
    <property type="molecule type" value="Genomic_DNA"/>
</dbReference>